<dbReference type="SUPFAM" id="SSF55120">
    <property type="entry name" value="Pseudouridine synthase"/>
    <property type="match status" value="1"/>
</dbReference>
<accession>A0AB74UA11</accession>
<dbReference type="InterPro" id="IPR006145">
    <property type="entry name" value="PsdUridine_synth_RsuA/RluA"/>
</dbReference>
<dbReference type="GO" id="GO:0009982">
    <property type="term" value="F:pseudouridine synthase activity"/>
    <property type="evidence" value="ECO:0007669"/>
    <property type="project" value="InterPro"/>
</dbReference>
<dbReference type="Gene3D" id="3.30.2350.10">
    <property type="entry name" value="Pseudouridine synthase"/>
    <property type="match status" value="1"/>
</dbReference>
<dbReference type="GO" id="GO:0003723">
    <property type="term" value="F:RNA binding"/>
    <property type="evidence" value="ECO:0007669"/>
    <property type="project" value="InterPro"/>
</dbReference>
<dbReference type="InterPro" id="IPR020103">
    <property type="entry name" value="PsdUridine_synth_cat_dom_sf"/>
</dbReference>
<proteinExistence type="predicted"/>
<dbReference type="RefSeq" id="WP_353979533.1">
    <property type="nucleotide sequence ID" value="NZ_CP159578.1"/>
</dbReference>
<evidence type="ECO:0000256" key="2">
    <source>
        <dbReference type="SAM" id="MobiDB-lite"/>
    </source>
</evidence>
<keyword evidence="1" id="KW-0413">Isomerase</keyword>
<sequence length="280" mass="31089">MTAATPPLRVIYRDAQMIAVAKPPGMLVHRTALARGETRFVMQTLRDQIGQHVYPVHRLDRPTGGVLVFALDSEAAAALTQAFTDKRVDKRYLAVVRGWGPEALSVDAPLREEDGIRPKAEMPAQPALTHLRRLACVEIPVAIERYPQSRYALMEARPETGRRHQIRRHLARCGHPIINDAKHGKGIHNRYFRDHLACPHLLLHAAELRLWHPYAERWLSLTAAPDAAFAALLARFGWQAHVDSDSARFDLDAGIGSETHATPQAAATAATPADPNPERP</sequence>
<dbReference type="EMBL" id="CP159578">
    <property type="protein sequence ID" value="XCJ78548.1"/>
    <property type="molecule type" value="Genomic_DNA"/>
</dbReference>
<gene>
    <name evidence="4" type="ORF">ABV408_14045</name>
</gene>
<name>A0AB74UA11_9GAMM</name>
<feature type="region of interest" description="Disordered" evidence="2">
    <location>
        <begin position="255"/>
        <end position="280"/>
    </location>
</feature>
<dbReference type="GO" id="GO:0000455">
    <property type="term" value="P:enzyme-directed rRNA pseudouridine synthesis"/>
    <property type="evidence" value="ECO:0007669"/>
    <property type="project" value="TreeGrafter"/>
</dbReference>
<dbReference type="Pfam" id="PF00849">
    <property type="entry name" value="PseudoU_synth_2"/>
    <property type="match status" value="1"/>
</dbReference>
<reference evidence="4" key="1">
    <citation type="submission" date="2024-06" db="EMBL/GenBank/DDBJ databases">
        <title>Complete genome of Salinicola endophyticus HNIBRBA4755.</title>
        <authorList>
            <person name="Shin S.Y."/>
            <person name="Kang H."/>
            <person name="Song J."/>
        </authorList>
    </citation>
    <scope>NUCLEOTIDE SEQUENCE</scope>
    <source>
        <strain evidence="4">HNIBRBA4755</strain>
    </source>
</reference>
<feature type="domain" description="Pseudouridine synthase RsuA/RluA-like" evidence="3">
    <location>
        <begin position="17"/>
        <end position="171"/>
    </location>
</feature>
<evidence type="ECO:0000313" key="4">
    <source>
        <dbReference type="EMBL" id="XCJ78548.1"/>
    </source>
</evidence>
<organism evidence="4">
    <name type="scientific">Salinicola endophyticus</name>
    <dbReference type="NCBI Taxonomy" id="1949083"/>
    <lineage>
        <taxon>Bacteria</taxon>
        <taxon>Pseudomonadati</taxon>
        <taxon>Pseudomonadota</taxon>
        <taxon>Gammaproteobacteria</taxon>
        <taxon>Oceanospirillales</taxon>
        <taxon>Halomonadaceae</taxon>
        <taxon>Salinicola</taxon>
    </lineage>
</organism>
<evidence type="ECO:0000256" key="1">
    <source>
        <dbReference type="ARBA" id="ARBA00023235"/>
    </source>
</evidence>
<dbReference type="InterPro" id="IPR050188">
    <property type="entry name" value="RluA_PseudoU_synthase"/>
</dbReference>
<feature type="compositionally biased region" description="Low complexity" evidence="2">
    <location>
        <begin position="259"/>
        <end position="273"/>
    </location>
</feature>
<dbReference type="AlphaFoldDB" id="A0AB74UA11"/>
<evidence type="ECO:0000259" key="3">
    <source>
        <dbReference type="Pfam" id="PF00849"/>
    </source>
</evidence>
<dbReference type="PANTHER" id="PTHR21600">
    <property type="entry name" value="MITOCHONDRIAL RNA PSEUDOURIDINE SYNTHASE"/>
    <property type="match status" value="1"/>
</dbReference>
<protein>
    <submittedName>
        <fullName evidence="4">Pseudouridine synthase</fullName>
    </submittedName>
</protein>
<dbReference type="GO" id="GO:0140098">
    <property type="term" value="F:catalytic activity, acting on RNA"/>
    <property type="evidence" value="ECO:0007669"/>
    <property type="project" value="UniProtKB-ARBA"/>
</dbReference>
<dbReference type="PANTHER" id="PTHR21600:SF56">
    <property type="entry name" value="TRNA PSEUDOURIDINE SYNTHASE C"/>
    <property type="match status" value="1"/>
</dbReference>